<dbReference type="SUPFAM" id="SSF51338">
    <property type="entry name" value="Composite domain of metallo-dependent hydrolases"/>
    <property type="match status" value="1"/>
</dbReference>
<dbReference type="Proteomes" id="UP000812287">
    <property type="component" value="Unassembled WGS sequence"/>
</dbReference>
<dbReference type="GO" id="GO:0016810">
    <property type="term" value="F:hydrolase activity, acting on carbon-nitrogen (but not peptide) bonds"/>
    <property type="evidence" value="ECO:0007669"/>
    <property type="project" value="InterPro"/>
</dbReference>
<proteinExistence type="predicted"/>
<feature type="transmembrane region" description="Helical" evidence="1">
    <location>
        <begin position="28"/>
        <end position="48"/>
    </location>
</feature>
<dbReference type="InterPro" id="IPR032466">
    <property type="entry name" value="Metal_Hydrolase"/>
</dbReference>
<keyword evidence="4" id="KW-1185">Reference proteome</keyword>
<dbReference type="InterPro" id="IPR013108">
    <property type="entry name" value="Amidohydro_3"/>
</dbReference>
<dbReference type="Gene3D" id="3.20.20.140">
    <property type="entry name" value="Metal-dependent hydrolases"/>
    <property type="match status" value="1"/>
</dbReference>
<dbReference type="PANTHER" id="PTHR22642">
    <property type="entry name" value="IMIDAZOLONEPROPIONASE"/>
    <property type="match status" value="1"/>
</dbReference>
<evidence type="ECO:0000313" key="3">
    <source>
        <dbReference type="EMBL" id="KAG7449546.1"/>
    </source>
</evidence>
<evidence type="ECO:0000256" key="1">
    <source>
        <dbReference type="SAM" id="Phobius"/>
    </source>
</evidence>
<gene>
    <name evidence="3" type="ORF">BT62DRAFT_985142</name>
</gene>
<dbReference type="Gene3D" id="3.10.310.70">
    <property type="match status" value="1"/>
</dbReference>
<keyword evidence="1" id="KW-1133">Transmembrane helix</keyword>
<keyword evidence="1" id="KW-0812">Transmembrane</keyword>
<dbReference type="EMBL" id="MU250527">
    <property type="protein sequence ID" value="KAG7449546.1"/>
    <property type="molecule type" value="Genomic_DNA"/>
</dbReference>
<organism evidence="3 4">
    <name type="scientific">Guyanagaster necrorhizus</name>
    <dbReference type="NCBI Taxonomy" id="856835"/>
    <lineage>
        <taxon>Eukaryota</taxon>
        <taxon>Fungi</taxon>
        <taxon>Dikarya</taxon>
        <taxon>Basidiomycota</taxon>
        <taxon>Agaricomycotina</taxon>
        <taxon>Agaricomycetes</taxon>
        <taxon>Agaricomycetidae</taxon>
        <taxon>Agaricales</taxon>
        <taxon>Marasmiineae</taxon>
        <taxon>Physalacriaceae</taxon>
        <taxon>Guyanagaster</taxon>
    </lineage>
</organism>
<accession>A0A9P7W1A2</accession>
<dbReference type="Gene3D" id="2.30.40.10">
    <property type="entry name" value="Urease, subunit C, domain 1"/>
    <property type="match status" value="1"/>
</dbReference>
<evidence type="ECO:0000313" key="4">
    <source>
        <dbReference type="Proteomes" id="UP000812287"/>
    </source>
</evidence>
<dbReference type="GeneID" id="66112211"/>
<name>A0A9P7W1A2_9AGAR</name>
<dbReference type="CDD" id="cd01300">
    <property type="entry name" value="YtcJ_like"/>
    <property type="match status" value="1"/>
</dbReference>
<dbReference type="SUPFAM" id="SSF51556">
    <property type="entry name" value="Metallo-dependent hydrolases"/>
    <property type="match status" value="1"/>
</dbReference>
<dbReference type="PANTHER" id="PTHR22642:SF2">
    <property type="entry name" value="PROTEIN LONG AFTER FAR-RED 3"/>
    <property type="match status" value="1"/>
</dbReference>
<feature type="domain" description="Amidohydrolase 3" evidence="2">
    <location>
        <begin position="119"/>
        <end position="602"/>
    </location>
</feature>
<sequence>MPIHAAKHQVGSRKGLDDKINKSDHQVSLRHCLVALGTILLATLGFLLRKRFFLEPADSYVLCSTNGKQIHLVDEQNSLVECLVVHGSYIQDVGDLADIQQRWTYSQEKALPIYYTQPGSIIVPGMSDSHAHILEYGASRIIPLNQGKTIKEVVMSVRDYIVSDPDINNNKSKLVQGWGWDHTVWSEGRWPTADDLDADPDIHGRPIILQSKDGHAIWVSRATLDDNGPYPEHVDGGVIQTDSDGNPSGLFLDNAQDLIHKPEATDADLHSLFSITVRDALAYGLTSIHDAALAPESLAFFKRQALLQAEEGTLPIRIYGMTYFNESGEYWGDRVVPLINAGNGRLHCRSVKMFADGALRTGGAALYEPYTDNPSTNGFMRTPPEIINKVIPRFLGDGWQVNIHAIGDRANGIVLDAFEEALSDVDVTTLRPRLEHAQLLTEADMKRIGKLGVIASVQPTHVIDDMWYAEQRLGSERVKGLYAFRSILNNKARITLGSDAPVEGINPLAGFYAAITRFSEDGTSPHGPDGWFPEQRLTRQEALRGMTIDPAYASFTELTLGSLLPGKRADFVILSQDIMSVAVDKILESRVIATVLDGRPVYGSFL</sequence>
<dbReference type="RefSeq" id="XP_043043046.1">
    <property type="nucleotide sequence ID" value="XM_043189914.1"/>
</dbReference>
<dbReference type="InterPro" id="IPR033932">
    <property type="entry name" value="YtcJ-like"/>
</dbReference>
<evidence type="ECO:0000259" key="2">
    <source>
        <dbReference type="Pfam" id="PF07969"/>
    </source>
</evidence>
<protein>
    <recommendedName>
        <fullName evidence="2">Amidohydrolase 3 domain-containing protein</fullName>
    </recommendedName>
</protein>
<comment type="caution">
    <text evidence="3">The sequence shown here is derived from an EMBL/GenBank/DDBJ whole genome shotgun (WGS) entry which is preliminary data.</text>
</comment>
<dbReference type="Pfam" id="PF07969">
    <property type="entry name" value="Amidohydro_3"/>
    <property type="match status" value="1"/>
</dbReference>
<dbReference type="OrthoDB" id="3501663at2759"/>
<keyword evidence="1" id="KW-0472">Membrane</keyword>
<dbReference type="AlphaFoldDB" id="A0A9P7W1A2"/>
<dbReference type="InterPro" id="IPR011059">
    <property type="entry name" value="Metal-dep_hydrolase_composite"/>
</dbReference>
<reference evidence="3" key="1">
    <citation type="submission" date="2020-11" db="EMBL/GenBank/DDBJ databases">
        <title>Adaptations for nitrogen fixation in a non-lichenized fungal sporocarp promotes dispersal by wood-feeding termites.</title>
        <authorList>
            <consortium name="DOE Joint Genome Institute"/>
            <person name="Koch R.A."/>
            <person name="Yoon G."/>
            <person name="Arayal U."/>
            <person name="Lail K."/>
            <person name="Amirebrahimi M."/>
            <person name="Labutti K."/>
            <person name="Lipzen A."/>
            <person name="Riley R."/>
            <person name="Barry K."/>
            <person name="Henrissat B."/>
            <person name="Grigoriev I.V."/>
            <person name="Herr J.R."/>
            <person name="Aime M.C."/>
        </authorList>
    </citation>
    <scope>NUCLEOTIDE SEQUENCE</scope>
    <source>
        <strain evidence="3">MCA 3950</strain>
    </source>
</reference>